<reference evidence="2 3" key="1">
    <citation type="journal article" date="2013" name="PLoS Genet.">
        <title>The genome and development-dependent transcriptomes of Pyronema confluens: a window into fungal evolution.</title>
        <authorList>
            <person name="Traeger S."/>
            <person name="Altegoer F."/>
            <person name="Freitag M."/>
            <person name="Gabaldon T."/>
            <person name="Kempken F."/>
            <person name="Kumar A."/>
            <person name="Marcet-Houben M."/>
            <person name="Poggeler S."/>
            <person name="Stajich J.E."/>
            <person name="Nowrousian M."/>
        </authorList>
    </citation>
    <scope>NUCLEOTIDE SEQUENCE [LARGE SCALE GENOMIC DNA]</scope>
    <source>
        <strain evidence="3">CBS 100304</strain>
        <tissue evidence="2">Vegetative mycelium</tissue>
    </source>
</reference>
<feature type="compositionally biased region" description="Basic and acidic residues" evidence="1">
    <location>
        <begin position="28"/>
        <end position="39"/>
    </location>
</feature>
<dbReference type="Proteomes" id="UP000018144">
    <property type="component" value="Unassembled WGS sequence"/>
</dbReference>
<protein>
    <submittedName>
        <fullName evidence="2">Uncharacterized protein</fullName>
    </submittedName>
</protein>
<feature type="compositionally biased region" description="Basic and acidic residues" evidence="1">
    <location>
        <begin position="54"/>
        <end position="87"/>
    </location>
</feature>
<dbReference type="AlphaFoldDB" id="U4L4X1"/>
<accession>U4L4X1</accession>
<proteinExistence type="predicted"/>
<organism evidence="2 3">
    <name type="scientific">Pyronema omphalodes (strain CBS 100304)</name>
    <name type="common">Pyronema confluens</name>
    <dbReference type="NCBI Taxonomy" id="1076935"/>
    <lineage>
        <taxon>Eukaryota</taxon>
        <taxon>Fungi</taxon>
        <taxon>Dikarya</taxon>
        <taxon>Ascomycota</taxon>
        <taxon>Pezizomycotina</taxon>
        <taxon>Pezizomycetes</taxon>
        <taxon>Pezizales</taxon>
        <taxon>Pyronemataceae</taxon>
        <taxon>Pyronema</taxon>
    </lineage>
</organism>
<evidence type="ECO:0000256" key="1">
    <source>
        <dbReference type="SAM" id="MobiDB-lite"/>
    </source>
</evidence>
<name>U4L4X1_PYROM</name>
<sequence>MKQDSEVGRQVDVVNERLSPQLAAWETEVEKGQSQDHSMKTGTGFYEETGGSRSELEDKMEPDVEDGWRGEGEGAGHESERRGDSCVRHPVCPSLPLQHTSHRPPQPPPPERWSVVT</sequence>
<dbReference type="EMBL" id="HF935577">
    <property type="protein sequence ID" value="CCX10915.1"/>
    <property type="molecule type" value="Genomic_DNA"/>
</dbReference>
<feature type="region of interest" description="Disordered" evidence="1">
    <location>
        <begin position="1"/>
        <end position="117"/>
    </location>
</feature>
<gene>
    <name evidence="2" type="ORF">PCON_10509</name>
</gene>
<keyword evidence="3" id="KW-1185">Reference proteome</keyword>
<evidence type="ECO:0000313" key="3">
    <source>
        <dbReference type="Proteomes" id="UP000018144"/>
    </source>
</evidence>
<evidence type="ECO:0000313" key="2">
    <source>
        <dbReference type="EMBL" id="CCX10915.1"/>
    </source>
</evidence>